<dbReference type="InterPro" id="IPR002129">
    <property type="entry name" value="PyrdxlP-dep_de-COase"/>
</dbReference>
<dbReference type="InterPro" id="IPR015424">
    <property type="entry name" value="PyrdxlP-dep_Trfase"/>
</dbReference>
<dbReference type="InParanoid" id="A0A401GP89"/>
<dbReference type="Proteomes" id="UP000287166">
    <property type="component" value="Unassembled WGS sequence"/>
</dbReference>
<dbReference type="EMBL" id="BFAD01000005">
    <property type="protein sequence ID" value="GBE83574.1"/>
    <property type="molecule type" value="Genomic_DNA"/>
</dbReference>
<dbReference type="STRING" id="139825.A0A401GP89"/>
<evidence type="ECO:0000313" key="4">
    <source>
        <dbReference type="EMBL" id="GBE83574.1"/>
    </source>
</evidence>
<name>A0A401GP89_9APHY</name>
<comment type="cofactor">
    <cofactor evidence="1">
        <name>pyridoxal 5'-phosphate</name>
        <dbReference type="ChEBI" id="CHEBI:597326"/>
    </cofactor>
</comment>
<gene>
    <name evidence="4" type="ORF">SCP_0506290</name>
</gene>
<dbReference type="RefSeq" id="XP_027614487.1">
    <property type="nucleotide sequence ID" value="XM_027758686.1"/>
</dbReference>
<keyword evidence="2" id="KW-0456">Lyase</keyword>
<keyword evidence="3" id="KW-0663">Pyridoxal phosphate</keyword>
<evidence type="ECO:0008006" key="6">
    <source>
        <dbReference type="Google" id="ProtNLM"/>
    </source>
</evidence>
<dbReference type="GeneID" id="38780491"/>
<dbReference type="GO" id="GO:0030170">
    <property type="term" value="F:pyridoxal phosphate binding"/>
    <property type="evidence" value="ECO:0007669"/>
    <property type="project" value="InterPro"/>
</dbReference>
<dbReference type="PRINTS" id="PR00800">
    <property type="entry name" value="YHDCRBOXLASE"/>
</dbReference>
<organism evidence="4 5">
    <name type="scientific">Sparassis crispa</name>
    <dbReference type="NCBI Taxonomy" id="139825"/>
    <lineage>
        <taxon>Eukaryota</taxon>
        <taxon>Fungi</taxon>
        <taxon>Dikarya</taxon>
        <taxon>Basidiomycota</taxon>
        <taxon>Agaricomycotina</taxon>
        <taxon>Agaricomycetes</taxon>
        <taxon>Polyporales</taxon>
        <taxon>Sparassidaceae</taxon>
        <taxon>Sparassis</taxon>
    </lineage>
</organism>
<dbReference type="GO" id="GO:0019752">
    <property type="term" value="P:carboxylic acid metabolic process"/>
    <property type="evidence" value="ECO:0007669"/>
    <property type="project" value="InterPro"/>
</dbReference>
<reference evidence="4 5" key="1">
    <citation type="journal article" date="2018" name="Sci. Rep.">
        <title>Genome sequence of the cauliflower mushroom Sparassis crispa (Hanabiratake) and its association with beneficial usage.</title>
        <authorList>
            <person name="Kiyama R."/>
            <person name="Furutani Y."/>
            <person name="Kawaguchi K."/>
            <person name="Nakanishi T."/>
        </authorList>
    </citation>
    <scope>NUCLEOTIDE SEQUENCE [LARGE SCALE GENOMIC DNA]</scope>
</reference>
<dbReference type="PANTHER" id="PTHR11999:SF70">
    <property type="entry name" value="MIP05841P"/>
    <property type="match status" value="1"/>
</dbReference>
<dbReference type="SUPFAM" id="SSF53383">
    <property type="entry name" value="PLP-dependent transferases"/>
    <property type="match status" value="1"/>
</dbReference>
<dbReference type="PANTHER" id="PTHR11999">
    <property type="entry name" value="GROUP II PYRIDOXAL-5-PHOSPHATE DECARBOXYLASE"/>
    <property type="match status" value="1"/>
</dbReference>
<accession>A0A401GP89</accession>
<dbReference type="GO" id="GO:0006520">
    <property type="term" value="P:amino acid metabolic process"/>
    <property type="evidence" value="ECO:0007669"/>
    <property type="project" value="InterPro"/>
</dbReference>
<protein>
    <recommendedName>
        <fullName evidence="6">Aromatic-L-amino-acid decarboxylase</fullName>
    </recommendedName>
</protein>
<comment type="caution">
    <text evidence="4">The sequence shown here is derived from an EMBL/GenBank/DDBJ whole genome shotgun (WGS) entry which is preliminary data.</text>
</comment>
<keyword evidence="5" id="KW-1185">Reference proteome</keyword>
<evidence type="ECO:0000313" key="5">
    <source>
        <dbReference type="Proteomes" id="UP000287166"/>
    </source>
</evidence>
<evidence type="ECO:0000256" key="1">
    <source>
        <dbReference type="ARBA" id="ARBA00001933"/>
    </source>
</evidence>
<proteinExistence type="predicted"/>
<sequence>MDIEAFRKAGYAAIDRICDYYSTLQGRPVVPSVQPGFLTNALPTSPPEVGEDFEVIADDFQKLIIPGLTHWQHPSFFAFFPTAGTFESMLGDLLSSSVSNPGFNASSSTYDD</sequence>
<dbReference type="InterPro" id="IPR010977">
    <property type="entry name" value="Aromatic_deC"/>
</dbReference>
<keyword evidence="2" id="KW-0210">Decarboxylase</keyword>
<dbReference type="Pfam" id="PF00282">
    <property type="entry name" value="Pyridoxal_deC"/>
    <property type="match status" value="1"/>
</dbReference>
<evidence type="ECO:0000256" key="3">
    <source>
        <dbReference type="ARBA" id="ARBA00022898"/>
    </source>
</evidence>
<dbReference type="OrthoDB" id="639767at2759"/>
<dbReference type="GO" id="GO:0005737">
    <property type="term" value="C:cytoplasm"/>
    <property type="evidence" value="ECO:0007669"/>
    <property type="project" value="TreeGrafter"/>
</dbReference>
<dbReference type="AlphaFoldDB" id="A0A401GP89"/>
<evidence type="ECO:0000256" key="2">
    <source>
        <dbReference type="ARBA" id="ARBA00022793"/>
    </source>
</evidence>
<dbReference type="Gene3D" id="1.20.1340.10">
    <property type="entry name" value="dopa decarboxylase, N-terminal domain"/>
    <property type="match status" value="1"/>
</dbReference>
<dbReference type="GO" id="GO:0016831">
    <property type="term" value="F:carboxy-lyase activity"/>
    <property type="evidence" value="ECO:0007669"/>
    <property type="project" value="UniProtKB-KW"/>
</dbReference>